<comment type="caution">
    <text evidence="2">The sequence shown here is derived from an EMBL/GenBank/DDBJ whole genome shotgun (WGS) entry which is preliminary data.</text>
</comment>
<evidence type="ECO:0000313" key="3">
    <source>
        <dbReference type="Proteomes" id="UP000033881"/>
    </source>
</evidence>
<accession>A0A0G0MAQ8</accession>
<name>A0A0G0MAQ8_9BACT</name>
<dbReference type="SUPFAM" id="SSF53448">
    <property type="entry name" value="Nucleotide-diphospho-sugar transferases"/>
    <property type="match status" value="1"/>
</dbReference>
<dbReference type="EMBL" id="LBWB01000007">
    <property type="protein sequence ID" value="KKR01099.1"/>
    <property type="molecule type" value="Genomic_DNA"/>
</dbReference>
<feature type="domain" description="Glycosyltransferase 2-like" evidence="1">
    <location>
        <begin position="30"/>
        <end position="130"/>
    </location>
</feature>
<evidence type="ECO:0000259" key="1">
    <source>
        <dbReference type="Pfam" id="PF00535"/>
    </source>
</evidence>
<protein>
    <recommendedName>
        <fullName evidence="1">Glycosyltransferase 2-like domain-containing protein</fullName>
    </recommendedName>
</protein>
<reference evidence="2 3" key="1">
    <citation type="journal article" date="2015" name="Nature">
        <title>rRNA introns, odd ribosomes, and small enigmatic genomes across a large radiation of phyla.</title>
        <authorList>
            <person name="Brown C.T."/>
            <person name="Hug L.A."/>
            <person name="Thomas B.C."/>
            <person name="Sharon I."/>
            <person name="Castelle C.J."/>
            <person name="Singh A."/>
            <person name="Wilkins M.J."/>
            <person name="Williams K.H."/>
            <person name="Banfield J.F."/>
        </authorList>
    </citation>
    <scope>NUCLEOTIDE SEQUENCE [LARGE SCALE GENOMIC DNA]</scope>
</reference>
<dbReference type="AlphaFoldDB" id="A0A0G0MAQ8"/>
<sequence length="620" mass="71488">MANPVRNTVEINAETPKVGRISNGANYDLSILIPARNEMFLARTIEDILNNIEGNTEIIAVMDGYWTDPPIPQHERVTVIYNPESIGQRAATNQAAKLSKAKYLMKCDAHCAFDKGFDIKMMKEMHDDWTMAPLMKNLHAFDWICPDGHHRYQGPSGPCRDCGKETVRDILWQPKKSPNSVSYCFDSEPHFQYFGDWTKRPEGQGEITETMSLQGSCWMLTRNKYWELGVCDENFGSWGSQGIEVAVKTWLSGGSVMVNKKTWYAHMFRTQGGDFGFPYPISGRDQEKAKSYARNLFFNNNWPQQVRPLSWLVEKFWPVKGWTEEDLKKLKANTFRFSSKEIIINPAESEPNKNGPIEGIIYFAGDYAALPEAPEPVVSEVESDLPNKGMIYYSDCTLDEKIAKPVRDQLLKISQEKSVPIVSATLKKMDFGVKNIHFPSLKKGYPAMFKQIVAALEHSTADIIFFCEHDVLYHPTHFDFTPQDKNTFYYNQNVWFLRTTDGHALHYDVNQLSGLCGYREELLTHFRERYELIQKEGFSRKMGFEPMTHNRIKWKNVFKLGTWKSKYPNIDIRHTGNVTGQRWKKGEFRNQNLLKGWIESDSDIPGWPSLTWLGKDKRVN</sequence>
<evidence type="ECO:0000313" key="2">
    <source>
        <dbReference type="EMBL" id="KKR01099.1"/>
    </source>
</evidence>
<dbReference type="STRING" id="1618574.UT24_C0007G0063"/>
<dbReference type="Gene3D" id="3.90.550.10">
    <property type="entry name" value="Spore Coat Polysaccharide Biosynthesis Protein SpsA, Chain A"/>
    <property type="match status" value="1"/>
</dbReference>
<proteinExistence type="predicted"/>
<dbReference type="Proteomes" id="UP000033881">
    <property type="component" value="Unassembled WGS sequence"/>
</dbReference>
<dbReference type="InterPro" id="IPR029044">
    <property type="entry name" value="Nucleotide-diphossugar_trans"/>
</dbReference>
<gene>
    <name evidence="2" type="ORF">UT24_C0007G0063</name>
</gene>
<organism evidence="2 3">
    <name type="scientific">Candidatus Woesebacteria bacterium GW2011_GWB1_39_12</name>
    <dbReference type="NCBI Taxonomy" id="1618574"/>
    <lineage>
        <taxon>Bacteria</taxon>
        <taxon>Candidatus Woeseibacteriota</taxon>
    </lineage>
</organism>
<dbReference type="InterPro" id="IPR001173">
    <property type="entry name" value="Glyco_trans_2-like"/>
</dbReference>
<dbReference type="Pfam" id="PF00535">
    <property type="entry name" value="Glycos_transf_2"/>
    <property type="match status" value="1"/>
</dbReference>